<dbReference type="AlphaFoldDB" id="A0A1F6G476"/>
<dbReference type="STRING" id="1798533.A2609_03425"/>
<proteinExistence type="predicted"/>
<dbReference type="Proteomes" id="UP000176867">
    <property type="component" value="Unassembled WGS sequence"/>
</dbReference>
<protein>
    <submittedName>
        <fullName evidence="1">Uncharacterized protein</fullName>
    </submittedName>
</protein>
<evidence type="ECO:0000313" key="2">
    <source>
        <dbReference type="Proteomes" id="UP000176867"/>
    </source>
</evidence>
<organism evidence="1 2">
    <name type="scientific">Candidatus Kaiserbacteria bacterium RIFOXYD1_FULL_47_14</name>
    <dbReference type="NCBI Taxonomy" id="1798533"/>
    <lineage>
        <taxon>Bacteria</taxon>
        <taxon>Candidatus Kaiseribacteriota</taxon>
    </lineage>
</organism>
<gene>
    <name evidence="1" type="ORF">A2609_03425</name>
</gene>
<comment type="caution">
    <text evidence="1">The sequence shown here is derived from an EMBL/GenBank/DDBJ whole genome shotgun (WGS) entry which is preliminary data.</text>
</comment>
<sequence>MIALGSLLYSFNSISSFQQASLQSSGSASIILREIESLAFPANAILQTHAFSSASYTSSSTALVLEIPSIDSSGNTIANTHDYAVIYSVGTNVYRLLEANALSARSSGTKKLSSTINTLSFSYDNTDITQASIVTVDVQTQSQVKQNILSDHRNEQIKLRNY</sequence>
<reference evidence="1 2" key="1">
    <citation type="journal article" date="2016" name="Nat. Commun.">
        <title>Thousands of microbial genomes shed light on interconnected biogeochemical processes in an aquifer system.</title>
        <authorList>
            <person name="Anantharaman K."/>
            <person name="Brown C.T."/>
            <person name="Hug L.A."/>
            <person name="Sharon I."/>
            <person name="Castelle C.J."/>
            <person name="Probst A.J."/>
            <person name="Thomas B.C."/>
            <person name="Singh A."/>
            <person name="Wilkins M.J."/>
            <person name="Karaoz U."/>
            <person name="Brodie E.L."/>
            <person name="Williams K.H."/>
            <person name="Hubbard S.S."/>
            <person name="Banfield J.F."/>
        </authorList>
    </citation>
    <scope>NUCLEOTIDE SEQUENCE [LARGE SCALE GENOMIC DNA]</scope>
</reference>
<evidence type="ECO:0000313" key="1">
    <source>
        <dbReference type="EMBL" id="OGG92876.1"/>
    </source>
</evidence>
<name>A0A1F6G476_9BACT</name>
<dbReference type="EMBL" id="MFMU01000017">
    <property type="protein sequence ID" value="OGG92876.1"/>
    <property type="molecule type" value="Genomic_DNA"/>
</dbReference>
<accession>A0A1F6G476</accession>